<feature type="compositionally biased region" description="Acidic residues" evidence="1">
    <location>
        <begin position="194"/>
        <end position="205"/>
    </location>
</feature>
<feature type="compositionally biased region" description="Basic and acidic residues" evidence="1">
    <location>
        <begin position="168"/>
        <end position="182"/>
    </location>
</feature>
<name>A0A226E6L1_FOLCA</name>
<dbReference type="AlphaFoldDB" id="A0A226E6L1"/>
<evidence type="ECO:0000256" key="1">
    <source>
        <dbReference type="SAM" id="MobiDB-lite"/>
    </source>
</evidence>
<proteinExistence type="predicted"/>
<reference evidence="2 3" key="1">
    <citation type="submission" date="2015-12" db="EMBL/GenBank/DDBJ databases">
        <title>The genome of Folsomia candida.</title>
        <authorList>
            <person name="Faddeeva A."/>
            <person name="Derks M.F."/>
            <person name="Anvar Y."/>
            <person name="Smit S."/>
            <person name="Van Straalen N."/>
            <person name="Roelofs D."/>
        </authorList>
    </citation>
    <scope>NUCLEOTIDE SEQUENCE [LARGE SCALE GENOMIC DNA]</scope>
    <source>
        <strain evidence="2 3">VU population</strain>
        <tissue evidence="2">Whole body</tissue>
    </source>
</reference>
<feature type="compositionally biased region" description="Acidic residues" evidence="1">
    <location>
        <begin position="339"/>
        <end position="352"/>
    </location>
</feature>
<feature type="compositionally biased region" description="Gly residues" evidence="1">
    <location>
        <begin position="271"/>
        <end position="283"/>
    </location>
</feature>
<comment type="caution">
    <text evidence="2">The sequence shown here is derived from an EMBL/GenBank/DDBJ whole genome shotgun (WGS) entry which is preliminary data.</text>
</comment>
<feature type="compositionally biased region" description="Acidic residues" evidence="1">
    <location>
        <begin position="380"/>
        <end position="392"/>
    </location>
</feature>
<protein>
    <submittedName>
        <fullName evidence="2">Uncharacterized protein</fullName>
    </submittedName>
</protein>
<gene>
    <name evidence="2" type="ORF">Fcan01_12330</name>
</gene>
<feature type="compositionally biased region" description="Acidic residues" evidence="1">
    <location>
        <begin position="253"/>
        <end position="264"/>
    </location>
</feature>
<dbReference type="Proteomes" id="UP000198287">
    <property type="component" value="Unassembled WGS sequence"/>
</dbReference>
<evidence type="ECO:0000313" key="2">
    <source>
        <dbReference type="EMBL" id="OXA52587.1"/>
    </source>
</evidence>
<feature type="region of interest" description="Disordered" evidence="1">
    <location>
        <begin position="168"/>
        <end position="403"/>
    </location>
</feature>
<keyword evidence="3" id="KW-1185">Reference proteome</keyword>
<feature type="compositionally biased region" description="Acidic residues" evidence="1">
    <location>
        <begin position="296"/>
        <end position="305"/>
    </location>
</feature>
<accession>A0A226E6L1</accession>
<sequence>MATPPITKTSQVSVHQHYQHVIDTKLRNLYAAGIDETVLVDLGVQWRKKLAEMGTVTDFKDNRVMEESEIPSTSAGPSSSMNDIAEGDAVYILPPAQTVPVSVFVQPVVGDGPSVTVTVPVAALHGGILRQIISVPGMFEVSGEQDFTTVVQARVNEELRKRGLHTIEGRVPKKSRGMERCGRSSKIATRATSDEDESDVDDEQETELHAGPVQSSKIDNRDNDENDDDTQIIEHQAGRGGSSKIRARPTSDKDEDDRDDEQEIEPQASRGGRGAAKGRGRGGSSKIVRRDTSDKEENDMDDEQEIELKPGRGGRGAARGRERGRGRGQTSKIATRDTSDEEDNDKDDEQETELTPGRGGRGRGRGRSSEVAIRATSDKDETDMDDEQETELEPGRRGRGRGR</sequence>
<organism evidence="2 3">
    <name type="scientific">Folsomia candida</name>
    <name type="common">Springtail</name>
    <dbReference type="NCBI Taxonomy" id="158441"/>
    <lineage>
        <taxon>Eukaryota</taxon>
        <taxon>Metazoa</taxon>
        <taxon>Ecdysozoa</taxon>
        <taxon>Arthropoda</taxon>
        <taxon>Hexapoda</taxon>
        <taxon>Collembola</taxon>
        <taxon>Entomobryomorpha</taxon>
        <taxon>Isotomoidea</taxon>
        <taxon>Isotomidae</taxon>
        <taxon>Proisotominae</taxon>
        <taxon>Folsomia</taxon>
    </lineage>
</organism>
<evidence type="ECO:0000313" key="3">
    <source>
        <dbReference type="Proteomes" id="UP000198287"/>
    </source>
</evidence>
<dbReference type="EMBL" id="LNIX01000006">
    <property type="protein sequence ID" value="OXA52587.1"/>
    <property type="molecule type" value="Genomic_DNA"/>
</dbReference>